<accession>W4PCW0</accession>
<feature type="domain" description="Peptidase M24" evidence="4">
    <location>
        <begin position="364"/>
        <end position="572"/>
    </location>
</feature>
<evidence type="ECO:0000256" key="2">
    <source>
        <dbReference type="ARBA" id="ARBA00022723"/>
    </source>
</evidence>
<dbReference type="Gene3D" id="3.40.350.10">
    <property type="entry name" value="Creatinase/prolidase N-terminal domain"/>
    <property type="match status" value="2"/>
</dbReference>
<reference evidence="8" key="1">
    <citation type="journal article" date="2014" name="Genome">
        <title>Draft Genome Sequences of Three Strains of Bacteroides pyogenes Isolated from a Cat and Swine.</title>
        <authorList>
            <person name="Sakamoto M."/>
            <person name="Oshima K."/>
            <person name="Suda W."/>
            <person name="Kitamura K."/>
            <person name="Iida T."/>
            <person name="Hattori M."/>
            <person name="Ohkuma M."/>
        </authorList>
    </citation>
    <scope>NUCLEOTIDE SEQUENCE [LARGE SCALE GENOMIC DNA]</scope>
    <source>
        <strain evidence="8">JCM 6294</strain>
    </source>
</reference>
<evidence type="ECO:0000256" key="3">
    <source>
        <dbReference type="ARBA" id="ARBA00022801"/>
    </source>
</evidence>
<feature type="domain" description="Peptidase M24 C-terminal" evidence="6">
    <location>
        <begin position="582"/>
        <end position="632"/>
    </location>
</feature>
<evidence type="ECO:0000256" key="1">
    <source>
        <dbReference type="ARBA" id="ARBA00008766"/>
    </source>
</evidence>
<dbReference type="AlphaFoldDB" id="W4PCW0"/>
<dbReference type="InterPro" id="IPR032416">
    <property type="entry name" value="Peptidase_M24_C"/>
</dbReference>
<feature type="domain" description="Creatinase N-terminal" evidence="5">
    <location>
        <begin position="57"/>
        <end position="181"/>
    </location>
</feature>
<evidence type="ECO:0000259" key="4">
    <source>
        <dbReference type="Pfam" id="PF00557"/>
    </source>
</evidence>
<protein>
    <submittedName>
        <fullName evidence="7">Xaa-Pro aminopeptidase</fullName>
    </submittedName>
</protein>
<dbReference type="SUPFAM" id="SSF53092">
    <property type="entry name" value="Creatinase/prolidase N-terminal domain"/>
    <property type="match status" value="1"/>
</dbReference>
<dbReference type="SUPFAM" id="SSF55920">
    <property type="entry name" value="Creatinase/aminopeptidase"/>
    <property type="match status" value="1"/>
</dbReference>
<dbReference type="Pfam" id="PF01321">
    <property type="entry name" value="Creatinase_N"/>
    <property type="match status" value="1"/>
</dbReference>
<comment type="caution">
    <text evidence="7">The sequence shown here is derived from an EMBL/GenBank/DDBJ whole genome shotgun (WGS) entry which is preliminary data.</text>
</comment>
<dbReference type="EMBL" id="BAIR01000002">
    <property type="protein sequence ID" value="GAE17602.1"/>
    <property type="molecule type" value="Genomic_DNA"/>
</dbReference>
<dbReference type="Pfam" id="PF16189">
    <property type="entry name" value="Creatinase_N_2"/>
    <property type="match status" value="1"/>
</dbReference>
<dbReference type="InterPro" id="IPR036005">
    <property type="entry name" value="Creatinase/aminopeptidase-like"/>
</dbReference>
<dbReference type="InterPro" id="IPR033740">
    <property type="entry name" value="Pept_M24B"/>
</dbReference>
<dbReference type="PANTHER" id="PTHR43763:SF6">
    <property type="entry name" value="XAA-PRO AMINOPEPTIDASE 1"/>
    <property type="match status" value="1"/>
</dbReference>
<dbReference type="eggNOG" id="COG0006">
    <property type="taxonomic scope" value="Bacteria"/>
</dbReference>
<evidence type="ECO:0000259" key="6">
    <source>
        <dbReference type="Pfam" id="PF16188"/>
    </source>
</evidence>
<dbReference type="GO" id="GO:0046872">
    <property type="term" value="F:metal ion binding"/>
    <property type="evidence" value="ECO:0007669"/>
    <property type="project" value="UniProtKB-KW"/>
</dbReference>
<keyword evidence="7" id="KW-0031">Aminopeptidase</keyword>
<dbReference type="FunFam" id="3.90.230.10:FF:000009">
    <property type="entry name" value="xaa-Pro aminopeptidase 2"/>
    <property type="match status" value="1"/>
</dbReference>
<evidence type="ECO:0000259" key="5">
    <source>
        <dbReference type="Pfam" id="PF01321"/>
    </source>
</evidence>
<dbReference type="InterPro" id="IPR000587">
    <property type="entry name" value="Creatinase_N"/>
</dbReference>
<dbReference type="InterPro" id="IPR029149">
    <property type="entry name" value="Creatin/AminoP/Spt16_N"/>
</dbReference>
<keyword evidence="2" id="KW-0479">Metal-binding</keyword>
<keyword evidence="3" id="KW-0378">Hydrolase</keyword>
<dbReference type="Gene3D" id="3.90.230.10">
    <property type="entry name" value="Creatinase/methionine aminopeptidase superfamily"/>
    <property type="match status" value="1"/>
</dbReference>
<evidence type="ECO:0000313" key="7">
    <source>
        <dbReference type="EMBL" id="GAE17602.1"/>
    </source>
</evidence>
<dbReference type="GO" id="GO:0070006">
    <property type="term" value="F:metalloaminopeptidase activity"/>
    <property type="evidence" value="ECO:0007669"/>
    <property type="project" value="InterPro"/>
</dbReference>
<dbReference type="InterPro" id="IPR000994">
    <property type="entry name" value="Pept_M24"/>
</dbReference>
<dbReference type="PANTHER" id="PTHR43763">
    <property type="entry name" value="XAA-PRO AMINOPEPTIDASE 1"/>
    <property type="match status" value="1"/>
</dbReference>
<dbReference type="STRING" id="1121100.GCA_000428105_00266"/>
<proteinExistence type="inferred from homology"/>
<dbReference type="Proteomes" id="UP000018842">
    <property type="component" value="Unassembled WGS sequence"/>
</dbReference>
<dbReference type="FunFam" id="3.40.350.10:FF:000003">
    <property type="entry name" value="Xaa-pro aminopeptidase P"/>
    <property type="match status" value="1"/>
</dbReference>
<sequence>MRRKITHTFFIHKTFPVFLSKTIRKQIINRRKLLPLKNEEYIISIKLHSMKQKINKRIESLRTTFTSNHVKALIIPSTDPHLSEYVAPHWKSREWISGFTGSAGTVVISESEAGLWTDARYFLQAAEELQESGITLYKEMLSETPSILDFLVQHLKPGEAVGIDGKIFSAIQVEQLKKEISQHLLQIEILEDPLKEIWKDRPSIPDSPAFVYELQYAGKSCKEKLAEIRAELKKKNAKALFLSSLDEIAWTLNLRGSDVHCNPVVISYLLITEKEVVYFIAPEKINSEVSAYLQAQQIDLQNYEYVEEFLRGFTEETILIDPCKTNYAIYSAINPSCQIIRDESPVALLKAIRNETEINGVYTAMQRDGVALVKFLKWLEEAVPSEKESELSIDKKLHELRAEQPLYIGESFDTIAGYGPHAAIVHYSASSESDATLYPKGFLLLDSGAQYLDGTTDITRTIALGELTEEEKTDYTLVLKGHIALAMAKFPLGTRGAQLDVLARMPLWEHGMNFLHGTGHGVGHFLSVHEGPQSIRMNENPVALYPGMVISNEPGVYKSGSHGIRIENLILVCKDQEGMFGEYLKFETLTLCPICTKGIIKNLLSMQEIDWLNNYHQNVYTQLSPHLSKEERTCCEKLLLPFRNQ</sequence>
<keyword evidence="7" id="KW-0645">Protease</keyword>
<dbReference type="CDD" id="cd01085">
    <property type="entry name" value="APP"/>
    <property type="match status" value="1"/>
</dbReference>
<gene>
    <name evidence="7" type="ORF">JCM6294_370</name>
</gene>
<dbReference type="InterPro" id="IPR050422">
    <property type="entry name" value="X-Pro_aminopeptidase_P"/>
</dbReference>
<dbReference type="Pfam" id="PF00557">
    <property type="entry name" value="Peptidase_M24"/>
    <property type="match status" value="1"/>
</dbReference>
<dbReference type="GO" id="GO:0005737">
    <property type="term" value="C:cytoplasm"/>
    <property type="evidence" value="ECO:0007669"/>
    <property type="project" value="UniProtKB-ARBA"/>
</dbReference>
<evidence type="ECO:0000313" key="8">
    <source>
        <dbReference type="Proteomes" id="UP000018842"/>
    </source>
</evidence>
<name>W4PCW0_9BACE</name>
<dbReference type="Pfam" id="PF16188">
    <property type="entry name" value="Peptidase_M24_C"/>
    <property type="match status" value="1"/>
</dbReference>
<organism evidence="7 8">
    <name type="scientific">Bacteroides pyogenes DSM 20611 = JCM 6294</name>
    <dbReference type="NCBI Taxonomy" id="1121100"/>
    <lineage>
        <taxon>Bacteria</taxon>
        <taxon>Pseudomonadati</taxon>
        <taxon>Bacteroidota</taxon>
        <taxon>Bacteroidia</taxon>
        <taxon>Bacteroidales</taxon>
        <taxon>Bacteroidaceae</taxon>
        <taxon>Bacteroides</taxon>
    </lineage>
</organism>
<comment type="similarity">
    <text evidence="1">Belongs to the peptidase M24B family.</text>
</comment>